<dbReference type="GO" id="GO:0032511">
    <property type="term" value="P:late endosome to vacuole transport via multivesicular body sorting pathway"/>
    <property type="evidence" value="ECO:0007669"/>
    <property type="project" value="InterPro"/>
</dbReference>
<dbReference type="InterPro" id="IPR039431">
    <property type="entry name" value="Vta1/CALS_N"/>
</dbReference>
<feature type="region of interest" description="Disordered" evidence="3">
    <location>
        <begin position="149"/>
        <end position="207"/>
    </location>
</feature>
<reference evidence="5 6" key="1">
    <citation type="submission" date="2016-11" db="EMBL/GenBank/DDBJ databases">
        <title>The macronuclear genome of Stentor coeruleus: a giant cell with tiny introns.</title>
        <authorList>
            <person name="Slabodnick M."/>
            <person name="Ruby J.G."/>
            <person name="Reiff S.B."/>
            <person name="Swart E.C."/>
            <person name="Gosai S."/>
            <person name="Prabakaran S."/>
            <person name="Witkowska E."/>
            <person name="Larue G.E."/>
            <person name="Fisher S."/>
            <person name="Freeman R.M."/>
            <person name="Gunawardena J."/>
            <person name="Chu W."/>
            <person name="Stover N.A."/>
            <person name="Gregory B.D."/>
            <person name="Nowacki M."/>
            <person name="Derisi J."/>
            <person name="Roy S.W."/>
            <person name="Marshall W.F."/>
            <person name="Sood P."/>
        </authorList>
    </citation>
    <scope>NUCLEOTIDE SEQUENCE [LARGE SCALE GENOMIC DNA]</scope>
    <source>
        <strain evidence="5">WM001</strain>
    </source>
</reference>
<comment type="caution">
    <text evidence="5">The sequence shown here is derived from an EMBL/GenBank/DDBJ whole genome shotgun (WGS) entry which is preliminary data.</text>
</comment>
<dbReference type="Pfam" id="PF04652">
    <property type="entry name" value="Vta1"/>
    <property type="match status" value="1"/>
</dbReference>
<dbReference type="PANTHER" id="PTHR46009:SF1">
    <property type="entry name" value="VACUOLAR PROTEIN SORTING-ASSOCIATED PROTEIN VTA1 HOMOLOG"/>
    <property type="match status" value="1"/>
</dbReference>
<dbReference type="InterPro" id="IPR044538">
    <property type="entry name" value="Vta1-like"/>
</dbReference>
<proteinExistence type="predicted"/>
<feature type="compositionally biased region" description="Polar residues" evidence="3">
    <location>
        <begin position="170"/>
        <end position="185"/>
    </location>
</feature>
<protein>
    <recommendedName>
        <fullName evidence="4">Vta1/callose synthase N-terminal domain-containing protein</fullName>
    </recommendedName>
</protein>
<dbReference type="EMBL" id="MPUH01000150">
    <property type="protein sequence ID" value="OMJ88483.1"/>
    <property type="molecule type" value="Genomic_DNA"/>
</dbReference>
<evidence type="ECO:0000313" key="5">
    <source>
        <dbReference type="EMBL" id="OMJ88483.1"/>
    </source>
</evidence>
<dbReference type="OrthoDB" id="391137at2759"/>
<evidence type="ECO:0000256" key="3">
    <source>
        <dbReference type="SAM" id="MobiDB-lite"/>
    </source>
</evidence>
<keyword evidence="6" id="KW-1185">Reference proteome</keyword>
<organism evidence="5 6">
    <name type="scientific">Stentor coeruleus</name>
    <dbReference type="NCBI Taxonomy" id="5963"/>
    <lineage>
        <taxon>Eukaryota</taxon>
        <taxon>Sar</taxon>
        <taxon>Alveolata</taxon>
        <taxon>Ciliophora</taxon>
        <taxon>Postciliodesmatophora</taxon>
        <taxon>Heterotrichea</taxon>
        <taxon>Heterotrichida</taxon>
        <taxon>Stentoridae</taxon>
        <taxon>Stentor</taxon>
    </lineage>
</organism>
<evidence type="ECO:0000313" key="6">
    <source>
        <dbReference type="Proteomes" id="UP000187209"/>
    </source>
</evidence>
<keyword evidence="2" id="KW-0472">Membrane</keyword>
<feature type="compositionally biased region" description="Low complexity" evidence="3">
    <location>
        <begin position="191"/>
        <end position="207"/>
    </location>
</feature>
<feature type="domain" description="Vta1/callose synthase N-terminal" evidence="4">
    <location>
        <begin position="10"/>
        <end position="148"/>
    </location>
</feature>
<sequence>MEGVPDEIANIKPFLIRSEEMKNADAVVSFYTFRYALSLAFDFRKQNPGITNVDQYLGNMLEVMEEKKKSIASIQNPKDQYEKFITMLFISADNDDRKTGSTKATAQKFLILSYFIEAFNVFQEIPQDWEEKRIYCKWKAADILKAIKRGEKPLPGGPNERGNEEKKTPARNNQPIGNFPQNPSESIPKVPNNANFPPNNSFIPSSAPSIPPNNTYFPSSAPSLPQNITYFPPGSSNLPQNTSYFPPNIPENPKPTIPNPPKENFKTPELEPQRSAPITAKKDIPERKTAVNRNAITVEQRKIIDQAKKFGTNGIQELDYKNFQQAIIAFQNAIKCLESLNMG</sequence>
<dbReference type="Proteomes" id="UP000187209">
    <property type="component" value="Unassembled WGS sequence"/>
</dbReference>
<dbReference type="GO" id="GO:0005771">
    <property type="term" value="C:multivesicular body"/>
    <property type="evidence" value="ECO:0007669"/>
    <property type="project" value="TreeGrafter"/>
</dbReference>
<accession>A0A1R2CHL6</accession>
<dbReference type="Gene3D" id="1.25.40.270">
    <property type="entry name" value="Vacuolar protein sorting-associated protein vta1"/>
    <property type="match status" value="1"/>
</dbReference>
<dbReference type="AlphaFoldDB" id="A0A1R2CHL6"/>
<dbReference type="InterPro" id="IPR023175">
    <property type="entry name" value="Vta1/CALS_N_sf"/>
</dbReference>
<dbReference type="PANTHER" id="PTHR46009">
    <property type="entry name" value="VACUOLAR PROTEIN SORTING-ASSOCIATED PROTEIN VTA1 HOMOLOG"/>
    <property type="match status" value="1"/>
</dbReference>
<evidence type="ECO:0000256" key="1">
    <source>
        <dbReference type="ARBA" id="ARBA00004308"/>
    </source>
</evidence>
<gene>
    <name evidence="5" type="ORF">SteCoe_9613</name>
</gene>
<name>A0A1R2CHL6_9CILI</name>
<comment type="subcellular location">
    <subcellularLocation>
        <location evidence="1">Endomembrane system</location>
    </subcellularLocation>
</comment>
<evidence type="ECO:0000256" key="2">
    <source>
        <dbReference type="ARBA" id="ARBA00023136"/>
    </source>
</evidence>
<evidence type="ECO:0000259" key="4">
    <source>
        <dbReference type="Pfam" id="PF04652"/>
    </source>
</evidence>